<evidence type="ECO:0000313" key="1">
    <source>
        <dbReference type="EMBL" id="MFD1937581.1"/>
    </source>
</evidence>
<accession>A0ABW4T787</accession>
<reference evidence="2" key="1">
    <citation type="journal article" date="2019" name="Int. J. Syst. Evol. Microbiol.">
        <title>The Global Catalogue of Microorganisms (GCM) 10K type strain sequencing project: providing services to taxonomists for standard genome sequencing and annotation.</title>
        <authorList>
            <consortium name="The Broad Institute Genomics Platform"/>
            <consortium name="The Broad Institute Genome Sequencing Center for Infectious Disease"/>
            <person name="Wu L."/>
            <person name="Ma J."/>
        </authorList>
    </citation>
    <scope>NUCLEOTIDE SEQUENCE [LARGE SCALE GENOMIC DNA]</scope>
    <source>
        <strain evidence="2">ICMP 6774ER</strain>
    </source>
</reference>
<gene>
    <name evidence="1" type="ORF">ACFSKW_39550</name>
</gene>
<sequence>MTDHELAEESLTLLQYLGGDQLLQALTTLMGHHVQALDAGGRIGEYGYRVGDTEDHWIDIMQMLGHWRICESRRRPVGLYDRFWNYATLRDAALAARAWKQETAFALDSEPSGWTWCHHIRDVDEAAQLG</sequence>
<dbReference type="RefSeq" id="WP_379578895.1">
    <property type="nucleotide sequence ID" value="NZ_JBHUFV010000061.1"/>
</dbReference>
<organism evidence="1 2">
    <name type="scientific">Nonomuraea mangrovi</name>
    <dbReference type="NCBI Taxonomy" id="2316207"/>
    <lineage>
        <taxon>Bacteria</taxon>
        <taxon>Bacillati</taxon>
        <taxon>Actinomycetota</taxon>
        <taxon>Actinomycetes</taxon>
        <taxon>Streptosporangiales</taxon>
        <taxon>Streptosporangiaceae</taxon>
        <taxon>Nonomuraea</taxon>
    </lineage>
</organism>
<keyword evidence="2" id="KW-1185">Reference proteome</keyword>
<dbReference type="EMBL" id="JBHUFV010000061">
    <property type="protein sequence ID" value="MFD1937581.1"/>
    <property type="molecule type" value="Genomic_DNA"/>
</dbReference>
<proteinExistence type="predicted"/>
<dbReference type="Proteomes" id="UP001597368">
    <property type="component" value="Unassembled WGS sequence"/>
</dbReference>
<comment type="caution">
    <text evidence="1">The sequence shown here is derived from an EMBL/GenBank/DDBJ whole genome shotgun (WGS) entry which is preliminary data.</text>
</comment>
<name>A0ABW4T787_9ACTN</name>
<protein>
    <submittedName>
        <fullName evidence="1">Uncharacterized protein</fullName>
    </submittedName>
</protein>
<evidence type="ECO:0000313" key="2">
    <source>
        <dbReference type="Proteomes" id="UP001597368"/>
    </source>
</evidence>